<proteinExistence type="predicted"/>
<organism evidence="2 3">
    <name type="scientific">Planococcus maritimus</name>
    <dbReference type="NCBI Taxonomy" id="192421"/>
    <lineage>
        <taxon>Bacteria</taxon>
        <taxon>Bacillati</taxon>
        <taxon>Bacillota</taxon>
        <taxon>Bacilli</taxon>
        <taxon>Bacillales</taxon>
        <taxon>Caryophanaceae</taxon>
        <taxon>Planococcus</taxon>
    </lineage>
</organism>
<keyword evidence="3" id="KW-1185">Reference proteome</keyword>
<sequence>MEDKLKNLRPAMKQTVFAEQRFGDQQKRMIRHKVEAESNMRHWWPRTLSILFVVFFLGFGVYLISEEHNPSNNAGNLKTEKIAEPKNVPGEESDGSQSAIQVDLAEDTPIEINEELRANLSIPLNLRDELPYVNAKPTVAATAHKTGYNVSVYYPMESDTHQIALVENVEAPDLIADTLANRVPIAEDEQEVQFNGHTVFYSEDQKEMHIFTMERYFTIFGAEKEKLFEIASLIDLTKPVAAIAIKELEFADMETVELAEIEEKNYIPVDFHERVEFLQASTQPITLASKGEGVSWIANHYTSPITGFDIVVEQMYEASGEHKLATHSLSSKDLISTIELEDRTILLLTDGQNYTGYFAEGNYSFLLTGDEDSIRLDEVEEILKAIELK</sequence>
<accession>A0A7D7MIV2</accession>
<feature type="transmembrane region" description="Helical" evidence="1">
    <location>
        <begin position="43"/>
        <end position="64"/>
    </location>
</feature>
<keyword evidence="1" id="KW-1133">Transmembrane helix</keyword>
<dbReference type="AlphaFoldDB" id="A0A7D7MIV2"/>
<keyword evidence="1" id="KW-0812">Transmembrane</keyword>
<evidence type="ECO:0000256" key="1">
    <source>
        <dbReference type="SAM" id="Phobius"/>
    </source>
</evidence>
<protein>
    <recommendedName>
        <fullName evidence="4">DUF4367 domain-containing protein</fullName>
    </recommendedName>
</protein>
<dbReference type="RefSeq" id="WP_182093378.1">
    <property type="nucleotide sequence ID" value="NZ_CP059540.1"/>
</dbReference>
<evidence type="ECO:0008006" key="4">
    <source>
        <dbReference type="Google" id="ProtNLM"/>
    </source>
</evidence>
<evidence type="ECO:0000313" key="3">
    <source>
        <dbReference type="Proteomes" id="UP000514716"/>
    </source>
</evidence>
<dbReference type="Proteomes" id="UP000514716">
    <property type="component" value="Chromosome"/>
</dbReference>
<dbReference type="KEGG" id="pdec:H1Q58_08210"/>
<gene>
    <name evidence="2" type="ORF">H1Q58_08210</name>
</gene>
<name>A0A7D7MIV2_PLAMR</name>
<dbReference type="EMBL" id="CP059540">
    <property type="protein sequence ID" value="QMT18927.1"/>
    <property type="molecule type" value="Genomic_DNA"/>
</dbReference>
<keyword evidence="1" id="KW-0472">Membrane</keyword>
<reference evidence="2 3" key="1">
    <citation type="submission" date="2020-07" db="EMBL/GenBank/DDBJ databases">
        <title>Screening of a cold-adapted Planococcus bacterium producing protease in traditional shrimp paste and protease identification by genome sequencing.</title>
        <authorList>
            <person name="Gao R."/>
            <person name="Leng W."/>
            <person name="Chu Q."/>
            <person name="Wu X."/>
            <person name="Liu H."/>
            <person name="Li X."/>
        </authorList>
    </citation>
    <scope>NUCLEOTIDE SEQUENCE [LARGE SCALE GENOMIC DNA]</scope>
    <source>
        <strain evidence="2 3">XJ11</strain>
    </source>
</reference>
<evidence type="ECO:0000313" key="2">
    <source>
        <dbReference type="EMBL" id="QMT18927.1"/>
    </source>
</evidence>